<dbReference type="AlphaFoldDB" id="A0A074VYG8"/>
<dbReference type="InterPro" id="IPR001810">
    <property type="entry name" value="F-box_dom"/>
</dbReference>
<gene>
    <name evidence="2" type="ORF">M437DRAFT_83256</name>
</gene>
<reference evidence="2 3" key="1">
    <citation type="journal article" date="2014" name="BMC Genomics">
        <title>Genome sequencing of four Aureobasidium pullulans varieties: biotechnological potential, stress tolerance, and description of new species.</title>
        <authorList>
            <person name="Gostin Ar C."/>
            <person name="Ohm R.A."/>
            <person name="Kogej T."/>
            <person name="Sonjak S."/>
            <person name="Turk M."/>
            <person name="Zajc J."/>
            <person name="Zalar P."/>
            <person name="Grube M."/>
            <person name="Sun H."/>
            <person name="Han J."/>
            <person name="Sharma A."/>
            <person name="Chiniquy J."/>
            <person name="Ngan C.Y."/>
            <person name="Lipzen A."/>
            <person name="Barry K."/>
            <person name="Grigoriev I.V."/>
            <person name="Gunde-Cimerman N."/>
        </authorList>
    </citation>
    <scope>NUCLEOTIDE SEQUENCE [LARGE SCALE GENOMIC DNA]</scope>
    <source>
        <strain evidence="2 3">CBS 110374</strain>
    </source>
</reference>
<keyword evidence="3" id="KW-1185">Reference proteome</keyword>
<evidence type="ECO:0000259" key="1">
    <source>
        <dbReference type="PROSITE" id="PS50181"/>
    </source>
</evidence>
<sequence length="421" mass="46311">MATSISSLPPEVIHLIAAAAHLDDLASLRLVSKQWHDISTKLFGLAKLQHPRFIISPYSLQGLFDLTAHPILGPCVQSIELGTYRMKKYFVNTQPRLEASQANTAALTQFPFEVTGLHIVLLTKALANLHRHGVVPMIGLFEDVVSVGPGETSLRRGYGYDELYGSVNLLEYGDSRAAQTLIALVKAHDSSACPIRGISVDLQWNSLARQAITRHPGLQQLLKNLLVSNSGEFRSGLNLTVTLTERNGTTGSHTLRIHDQDKSLYLKFISIEEYEGTEIPQLDQGTYGSLINAIYHQHFEKISLEHCSIDTSVFGLLRAHAKSLRHLSVSSCIFYDDEIQDGINLLTTIGHGLALETLVIVDLNYENKHSLISIVGEEVKGDSSAEVTTIIEDLVKSVRATNAKMGRTGADDEEQLDDQVP</sequence>
<dbReference type="Pfam" id="PF12937">
    <property type="entry name" value="F-box-like"/>
    <property type="match status" value="1"/>
</dbReference>
<dbReference type="SUPFAM" id="SSF81383">
    <property type="entry name" value="F-box domain"/>
    <property type="match status" value="1"/>
</dbReference>
<dbReference type="RefSeq" id="XP_040881342.1">
    <property type="nucleotide sequence ID" value="XM_041027899.1"/>
</dbReference>
<dbReference type="EMBL" id="KL584829">
    <property type="protein sequence ID" value="KEQ64319.1"/>
    <property type="molecule type" value="Genomic_DNA"/>
</dbReference>
<dbReference type="Gene3D" id="1.20.1280.50">
    <property type="match status" value="1"/>
</dbReference>
<dbReference type="InterPro" id="IPR036047">
    <property type="entry name" value="F-box-like_dom_sf"/>
</dbReference>
<dbReference type="PROSITE" id="PS50181">
    <property type="entry name" value="FBOX"/>
    <property type="match status" value="1"/>
</dbReference>
<dbReference type="GeneID" id="63921272"/>
<name>A0A074VYG8_AURM1</name>
<organism evidence="2 3">
    <name type="scientific">Aureobasidium melanogenum (strain CBS 110374)</name>
    <name type="common">Aureobasidium pullulans var. melanogenum</name>
    <dbReference type="NCBI Taxonomy" id="1043003"/>
    <lineage>
        <taxon>Eukaryota</taxon>
        <taxon>Fungi</taxon>
        <taxon>Dikarya</taxon>
        <taxon>Ascomycota</taxon>
        <taxon>Pezizomycotina</taxon>
        <taxon>Dothideomycetes</taxon>
        <taxon>Dothideomycetidae</taxon>
        <taxon>Dothideales</taxon>
        <taxon>Saccotheciaceae</taxon>
        <taxon>Aureobasidium</taxon>
    </lineage>
</organism>
<proteinExistence type="predicted"/>
<dbReference type="Proteomes" id="UP000030672">
    <property type="component" value="Unassembled WGS sequence"/>
</dbReference>
<evidence type="ECO:0000313" key="2">
    <source>
        <dbReference type="EMBL" id="KEQ64319.1"/>
    </source>
</evidence>
<protein>
    <recommendedName>
        <fullName evidence="1">F-box domain-containing protein</fullName>
    </recommendedName>
</protein>
<dbReference type="STRING" id="1043003.A0A074VYG8"/>
<feature type="domain" description="F-box" evidence="1">
    <location>
        <begin position="2"/>
        <end position="48"/>
    </location>
</feature>
<dbReference type="HOGENOM" id="CLU_052675_0_0_1"/>
<evidence type="ECO:0000313" key="3">
    <source>
        <dbReference type="Proteomes" id="UP000030672"/>
    </source>
</evidence>
<accession>A0A074VYG8</accession>